<organism evidence="2 3">
    <name type="scientific">Phialemonium thermophilum</name>
    <dbReference type="NCBI Taxonomy" id="223376"/>
    <lineage>
        <taxon>Eukaryota</taxon>
        <taxon>Fungi</taxon>
        <taxon>Dikarya</taxon>
        <taxon>Ascomycota</taxon>
        <taxon>Pezizomycotina</taxon>
        <taxon>Sordariomycetes</taxon>
        <taxon>Sordariomycetidae</taxon>
        <taxon>Cephalothecales</taxon>
        <taxon>Cephalothecaceae</taxon>
        <taxon>Phialemonium</taxon>
    </lineage>
</organism>
<feature type="region of interest" description="Disordered" evidence="1">
    <location>
        <begin position="47"/>
        <end position="72"/>
    </location>
</feature>
<accession>A0ABR3V7C6</accession>
<dbReference type="Proteomes" id="UP001586593">
    <property type="component" value="Unassembled WGS sequence"/>
</dbReference>
<evidence type="ECO:0000313" key="3">
    <source>
        <dbReference type="Proteomes" id="UP001586593"/>
    </source>
</evidence>
<dbReference type="EMBL" id="JAZHXJ010002626">
    <property type="protein sequence ID" value="KAL1837535.1"/>
    <property type="molecule type" value="Genomic_DNA"/>
</dbReference>
<feature type="compositionally biased region" description="Polar residues" evidence="1">
    <location>
        <begin position="49"/>
        <end position="58"/>
    </location>
</feature>
<gene>
    <name evidence="2" type="ORF">VTK73DRAFT_4664</name>
</gene>
<reference evidence="2 3" key="1">
    <citation type="journal article" date="2024" name="Commun. Biol.">
        <title>Comparative genomic analysis of thermophilic fungi reveals convergent evolutionary adaptations and gene losses.</title>
        <authorList>
            <person name="Steindorff A.S."/>
            <person name="Aguilar-Pontes M.V."/>
            <person name="Robinson A.J."/>
            <person name="Andreopoulos B."/>
            <person name="LaButti K."/>
            <person name="Kuo A."/>
            <person name="Mondo S."/>
            <person name="Riley R."/>
            <person name="Otillar R."/>
            <person name="Haridas S."/>
            <person name="Lipzen A."/>
            <person name="Grimwood J."/>
            <person name="Schmutz J."/>
            <person name="Clum A."/>
            <person name="Reid I.D."/>
            <person name="Moisan M.C."/>
            <person name="Butler G."/>
            <person name="Nguyen T.T.M."/>
            <person name="Dewar K."/>
            <person name="Conant G."/>
            <person name="Drula E."/>
            <person name="Henrissat B."/>
            <person name="Hansel C."/>
            <person name="Singer S."/>
            <person name="Hutchinson M.I."/>
            <person name="de Vries R.P."/>
            <person name="Natvig D.O."/>
            <person name="Powell A.J."/>
            <person name="Tsang A."/>
            <person name="Grigoriev I.V."/>
        </authorList>
    </citation>
    <scope>NUCLEOTIDE SEQUENCE [LARGE SCALE GENOMIC DNA]</scope>
    <source>
        <strain evidence="2 3">ATCC 24622</strain>
    </source>
</reference>
<name>A0ABR3V7C6_9PEZI</name>
<sequence>MRRWPFGGSCAKTATEGFAIARTEARIHSAERRSPTKAIAPLAYRAGSAQLSRQSQTHTVEKGQVREPKGPN</sequence>
<comment type="caution">
    <text evidence="2">The sequence shown here is derived from an EMBL/GenBank/DDBJ whole genome shotgun (WGS) entry which is preliminary data.</text>
</comment>
<keyword evidence="3" id="KW-1185">Reference proteome</keyword>
<feature type="compositionally biased region" description="Basic and acidic residues" evidence="1">
    <location>
        <begin position="59"/>
        <end position="72"/>
    </location>
</feature>
<evidence type="ECO:0000256" key="1">
    <source>
        <dbReference type="SAM" id="MobiDB-lite"/>
    </source>
</evidence>
<evidence type="ECO:0000313" key="2">
    <source>
        <dbReference type="EMBL" id="KAL1837535.1"/>
    </source>
</evidence>
<proteinExistence type="predicted"/>
<protein>
    <submittedName>
        <fullName evidence="2">Uncharacterized protein</fullName>
    </submittedName>
</protein>